<evidence type="ECO:0000313" key="2">
    <source>
        <dbReference type="EMBL" id="MBB5494510.1"/>
    </source>
</evidence>
<dbReference type="Pfam" id="PF13349">
    <property type="entry name" value="DUF4097"/>
    <property type="match status" value="1"/>
</dbReference>
<dbReference type="EMBL" id="JACHDO010000001">
    <property type="protein sequence ID" value="MBB5494510.1"/>
    <property type="molecule type" value="Genomic_DNA"/>
</dbReference>
<dbReference type="PANTHER" id="PTHR34094">
    <property type="match status" value="1"/>
</dbReference>
<name>A0A840WBU6_9ACTN</name>
<sequence>MPTFNTSEPITADITVVSGNLQIIAGDRTETTVEVRPRIADKDNDVRAAELVEVDYASGRLEVRDPQPSVLGRVIGRKGMVDITVELPAGSRVHATGGFGNVRCEGVLGPSELSVSTGNITVDRVRGNAKLTVGHGSIRAEEIGGSAVAKSTSGAITLGQVTGELRANSAHSDITVDRALGPVTARTTHGSVRIGRVPEGSVDVESSYGELEVGVPEGTAAWLDVLSTKGVVRSSLEAADGPATTERTVEVRARSVWGDILIHRS</sequence>
<organism evidence="2 3">
    <name type="scientific">Nocardiopsis metallicus</name>
    <dbReference type="NCBI Taxonomy" id="179819"/>
    <lineage>
        <taxon>Bacteria</taxon>
        <taxon>Bacillati</taxon>
        <taxon>Actinomycetota</taxon>
        <taxon>Actinomycetes</taxon>
        <taxon>Streptosporangiales</taxon>
        <taxon>Nocardiopsidaceae</taxon>
        <taxon>Nocardiopsis</taxon>
    </lineage>
</organism>
<accession>A0A840WBU6</accession>
<evidence type="ECO:0000313" key="3">
    <source>
        <dbReference type="Proteomes" id="UP000579647"/>
    </source>
</evidence>
<dbReference type="Proteomes" id="UP000579647">
    <property type="component" value="Unassembled WGS sequence"/>
</dbReference>
<feature type="domain" description="DUF4097" evidence="1">
    <location>
        <begin position="14"/>
        <end position="215"/>
    </location>
</feature>
<protein>
    <recommendedName>
        <fullName evidence="1">DUF4097 domain-containing protein</fullName>
    </recommendedName>
</protein>
<reference evidence="2 3" key="1">
    <citation type="submission" date="2020-08" db="EMBL/GenBank/DDBJ databases">
        <title>Sequencing the genomes of 1000 actinobacteria strains.</title>
        <authorList>
            <person name="Klenk H.-P."/>
        </authorList>
    </citation>
    <scope>NUCLEOTIDE SEQUENCE [LARGE SCALE GENOMIC DNA]</scope>
    <source>
        <strain evidence="2 3">DSM 44598</strain>
    </source>
</reference>
<dbReference type="RefSeq" id="WP_184368093.1">
    <property type="nucleotide sequence ID" value="NZ_BAAAKM010000175.1"/>
</dbReference>
<dbReference type="AlphaFoldDB" id="A0A840WBU6"/>
<gene>
    <name evidence="2" type="ORF">HNR07_005647</name>
</gene>
<keyword evidence="3" id="KW-1185">Reference proteome</keyword>
<comment type="caution">
    <text evidence="2">The sequence shown here is derived from an EMBL/GenBank/DDBJ whole genome shotgun (WGS) entry which is preliminary data.</text>
</comment>
<proteinExistence type="predicted"/>
<evidence type="ECO:0000259" key="1">
    <source>
        <dbReference type="Pfam" id="PF13349"/>
    </source>
</evidence>
<dbReference type="InterPro" id="IPR025164">
    <property type="entry name" value="Toastrack_DUF4097"/>
</dbReference>
<dbReference type="PANTHER" id="PTHR34094:SF1">
    <property type="entry name" value="PROTEIN FAM185A"/>
    <property type="match status" value="1"/>
</dbReference>